<evidence type="ECO:0000256" key="2">
    <source>
        <dbReference type="SAM" id="SignalP"/>
    </source>
</evidence>
<dbReference type="Proteomes" id="UP000277580">
    <property type="component" value="Unassembled WGS sequence"/>
</dbReference>
<feature type="chain" id="PRO_5018065185" description="Secreted protein" evidence="2">
    <location>
        <begin position="20"/>
        <end position="95"/>
    </location>
</feature>
<gene>
    <name evidence="3" type="ORF">P167DRAFT_607865</name>
</gene>
<name>A0A3N4KJI7_9PEZI</name>
<proteinExistence type="predicted"/>
<reference evidence="3 4" key="1">
    <citation type="journal article" date="2018" name="Nat. Ecol. Evol.">
        <title>Pezizomycetes genomes reveal the molecular basis of ectomycorrhizal truffle lifestyle.</title>
        <authorList>
            <person name="Murat C."/>
            <person name="Payen T."/>
            <person name="Noel B."/>
            <person name="Kuo A."/>
            <person name="Morin E."/>
            <person name="Chen J."/>
            <person name="Kohler A."/>
            <person name="Krizsan K."/>
            <person name="Balestrini R."/>
            <person name="Da Silva C."/>
            <person name="Montanini B."/>
            <person name="Hainaut M."/>
            <person name="Levati E."/>
            <person name="Barry K.W."/>
            <person name="Belfiori B."/>
            <person name="Cichocki N."/>
            <person name="Clum A."/>
            <person name="Dockter R.B."/>
            <person name="Fauchery L."/>
            <person name="Guy J."/>
            <person name="Iotti M."/>
            <person name="Le Tacon F."/>
            <person name="Lindquist E.A."/>
            <person name="Lipzen A."/>
            <person name="Malagnac F."/>
            <person name="Mello A."/>
            <person name="Molinier V."/>
            <person name="Miyauchi S."/>
            <person name="Poulain J."/>
            <person name="Riccioni C."/>
            <person name="Rubini A."/>
            <person name="Sitrit Y."/>
            <person name="Splivallo R."/>
            <person name="Traeger S."/>
            <person name="Wang M."/>
            <person name="Zifcakova L."/>
            <person name="Wipf D."/>
            <person name="Zambonelli A."/>
            <person name="Paolocci F."/>
            <person name="Nowrousian M."/>
            <person name="Ottonello S."/>
            <person name="Baldrian P."/>
            <person name="Spatafora J.W."/>
            <person name="Henrissat B."/>
            <person name="Nagy L.G."/>
            <person name="Aury J.M."/>
            <person name="Wincker P."/>
            <person name="Grigoriev I.V."/>
            <person name="Bonfante P."/>
            <person name="Martin F.M."/>
        </authorList>
    </citation>
    <scope>NUCLEOTIDE SEQUENCE [LARGE SCALE GENOMIC DNA]</scope>
    <source>
        <strain evidence="3 4">CCBAS932</strain>
    </source>
</reference>
<dbReference type="AlphaFoldDB" id="A0A3N4KJI7"/>
<feature type="signal peptide" evidence="2">
    <location>
        <begin position="1"/>
        <end position="19"/>
    </location>
</feature>
<feature type="region of interest" description="Disordered" evidence="1">
    <location>
        <begin position="62"/>
        <end position="88"/>
    </location>
</feature>
<keyword evidence="2" id="KW-0732">Signal</keyword>
<dbReference type="InParanoid" id="A0A3N4KJI7"/>
<sequence>MYITTVTLFLLYIALAALAVECRPAPALDSLEGLPNRIRTGAVAIANPTHPKDSRIQRITSKDGEVIRVQNEGGPQNEEEPQYDNRCKNLEFHAA</sequence>
<evidence type="ECO:0000313" key="4">
    <source>
        <dbReference type="Proteomes" id="UP000277580"/>
    </source>
</evidence>
<protein>
    <recommendedName>
        <fullName evidence="5">Secreted protein</fullName>
    </recommendedName>
</protein>
<dbReference type="EMBL" id="ML119151">
    <property type="protein sequence ID" value="RPB09519.1"/>
    <property type="molecule type" value="Genomic_DNA"/>
</dbReference>
<evidence type="ECO:0000313" key="3">
    <source>
        <dbReference type="EMBL" id="RPB09519.1"/>
    </source>
</evidence>
<evidence type="ECO:0008006" key="5">
    <source>
        <dbReference type="Google" id="ProtNLM"/>
    </source>
</evidence>
<dbReference type="OrthoDB" id="5384395at2759"/>
<organism evidence="3 4">
    <name type="scientific">Morchella conica CCBAS932</name>
    <dbReference type="NCBI Taxonomy" id="1392247"/>
    <lineage>
        <taxon>Eukaryota</taxon>
        <taxon>Fungi</taxon>
        <taxon>Dikarya</taxon>
        <taxon>Ascomycota</taxon>
        <taxon>Pezizomycotina</taxon>
        <taxon>Pezizomycetes</taxon>
        <taxon>Pezizales</taxon>
        <taxon>Morchellaceae</taxon>
        <taxon>Morchella</taxon>
    </lineage>
</organism>
<accession>A0A3N4KJI7</accession>
<keyword evidence="4" id="KW-1185">Reference proteome</keyword>
<evidence type="ECO:0000256" key="1">
    <source>
        <dbReference type="SAM" id="MobiDB-lite"/>
    </source>
</evidence>